<feature type="compositionally biased region" description="Low complexity" evidence="1">
    <location>
        <begin position="9"/>
        <end position="66"/>
    </location>
</feature>
<feature type="compositionally biased region" description="Low complexity" evidence="1">
    <location>
        <begin position="123"/>
        <end position="143"/>
    </location>
</feature>
<gene>
    <name evidence="2" type="primary">DSCAML1</name>
    <name evidence="2" type="synonym">LOC115163007</name>
</gene>
<feature type="compositionally biased region" description="Polar residues" evidence="1">
    <location>
        <begin position="112"/>
        <end position="122"/>
    </location>
</feature>
<accession>A0A673Y1I0</accession>
<dbReference type="Proteomes" id="UP000472277">
    <property type="component" value="Chromosome 26"/>
</dbReference>
<organism evidence="2 3">
    <name type="scientific">Salmo trutta</name>
    <name type="common">Brown trout</name>
    <dbReference type="NCBI Taxonomy" id="8032"/>
    <lineage>
        <taxon>Eukaryota</taxon>
        <taxon>Metazoa</taxon>
        <taxon>Chordata</taxon>
        <taxon>Craniata</taxon>
        <taxon>Vertebrata</taxon>
        <taxon>Euteleostomi</taxon>
        <taxon>Actinopterygii</taxon>
        <taxon>Neopterygii</taxon>
        <taxon>Teleostei</taxon>
        <taxon>Protacanthopterygii</taxon>
        <taxon>Salmoniformes</taxon>
        <taxon>Salmonidae</taxon>
        <taxon>Salmoninae</taxon>
        <taxon>Salmo</taxon>
    </lineage>
</organism>
<reference evidence="2" key="2">
    <citation type="submission" date="2025-09" db="UniProtKB">
        <authorList>
            <consortium name="Ensembl"/>
        </authorList>
    </citation>
    <scope>IDENTIFICATION</scope>
</reference>
<proteinExistence type="predicted"/>
<name>A0A673Y1I0_SALTR</name>
<evidence type="ECO:0000313" key="2">
    <source>
        <dbReference type="Ensembl" id="ENSSTUP00000028371.1"/>
    </source>
</evidence>
<feature type="compositionally biased region" description="Low complexity" evidence="1">
    <location>
        <begin position="90"/>
        <end position="104"/>
    </location>
</feature>
<sequence length="143" mass="14355">MPSCAGTWPPATTSTTCPTSATCTPTAHSSSTLSRPPPSTATSMTTTTSAPQRTRPARSAAPASASKQCSGSPIRFGWQTSGPCGATWPCSSASSPRPCRSTSAWCPGRKTPSPSCQGTQGLSSCPSSYASASRSPPSIPLSG</sequence>
<dbReference type="Ensembl" id="ENSSTUT00000029692.1">
    <property type="protein sequence ID" value="ENSSTUP00000028371.1"/>
    <property type="gene ID" value="ENSSTUG00000011503.1"/>
</dbReference>
<evidence type="ECO:0000313" key="3">
    <source>
        <dbReference type="Proteomes" id="UP000472277"/>
    </source>
</evidence>
<feature type="region of interest" description="Disordered" evidence="1">
    <location>
        <begin position="1"/>
        <end position="74"/>
    </location>
</feature>
<keyword evidence="3" id="KW-1185">Reference proteome</keyword>
<dbReference type="GeneTree" id="ENSGT00940000155354"/>
<reference evidence="2" key="1">
    <citation type="submission" date="2025-08" db="UniProtKB">
        <authorList>
            <consortium name="Ensembl"/>
        </authorList>
    </citation>
    <scope>IDENTIFICATION</scope>
</reference>
<dbReference type="AlphaFoldDB" id="A0A673Y1I0"/>
<protein>
    <submittedName>
        <fullName evidence="2">DS cell adhesion molecule like 1</fullName>
    </submittedName>
</protein>
<evidence type="ECO:0000256" key="1">
    <source>
        <dbReference type="SAM" id="MobiDB-lite"/>
    </source>
</evidence>
<feature type="region of interest" description="Disordered" evidence="1">
    <location>
        <begin position="87"/>
        <end position="143"/>
    </location>
</feature>